<evidence type="ECO:0000313" key="4">
    <source>
        <dbReference type="EMBL" id="GGB90406.1"/>
    </source>
</evidence>
<reference evidence="4" key="1">
    <citation type="journal article" date="2014" name="Int. J. Syst. Evol. Microbiol.">
        <title>Complete genome of a new Firmicutes species belonging to the dominant human colonic microbiota ('Ruminococcus bicirculans') reveals two chromosomes and a selective capacity to utilize plant glucans.</title>
        <authorList>
            <consortium name="NISC Comparative Sequencing Program"/>
            <person name="Wegmann U."/>
            <person name="Louis P."/>
            <person name="Goesmann A."/>
            <person name="Henrissat B."/>
            <person name="Duncan S.H."/>
            <person name="Flint H.J."/>
        </authorList>
    </citation>
    <scope>NUCLEOTIDE SEQUENCE</scope>
    <source>
        <strain evidence="4">CGMCC 1.15931</strain>
    </source>
</reference>
<sequence length="294" mass="33457">MARPPRIQYPGALYHVTTRGVRRATIYVDERDFLTWQDRLAATVERYNFSVHAFCQMTNHYHLLVETVEGNLSNGMHYLNSTYAQKFNFRHQLTGHVVQGRFNAVPVRKDAQLLEVARYIAQNPVRARLVEHPEAWRWSSHNNLCGLAPPLPWLNMGWLLGMFDSKDVEHAIRRYRHFVGQEALAANPLADWTDCGSNDAARRKREALPLADYQSRFSDRDEAMARAYFTTAYSMQDIARHFGVSSKTVSRAVRRYDMCLKAELVSMSGSDPKVDTSSAFEVASSVGINAAKAV</sequence>
<dbReference type="RefSeq" id="WP_155471027.1">
    <property type="nucleotide sequence ID" value="NZ_BMKG01000003.1"/>
</dbReference>
<evidence type="ECO:0000313" key="6">
    <source>
        <dbReference type="Proteomes" id="UP000430634"/>
    </source>
</evidence>
<dbReference type="EMBL" id="WNKZ01000034">
    <property type="protein sequence ID" value="MTV53721.1"/>
    <property type="molecule type" value="Genomic_DNA"/>
</dbReference>
<reference evidence="7" key="2">
    <citation type="journal article" date="2019" name="Int. J. Syst. Evol. Microbiol.">
        <title>The Global Catalogue of Microorganisms (GCM) 10K type strain sequencing project: providing services to taxonomists for standard genome sequencing and annotation.</title>
        <authorList>
            <consortium name="The Broad Institute Genomics Platform"/>
            <consortium name="The Broad Institute Genome Sequencing Center for Infectious Disease"/>
            <person name="Wu L."/>
            <person name="Ma J."/>
        </authorList>
    </citation>
    <scope>NUCLEOTIDE SEQUENCE [LARGE SCALE GENOMIC DNA]</scope>
    <source>
        <strain evidence="7">CGMCC 1.15931</strain>
    </source>
</reference>
<dbReference type="OrthoDB" id="9814067at2"/>
<keyword evidence="2" id="KW-0804">Transcription</keyword>
<dbReference type="GO" id="GO:0006313">
    <property type="term" value="P:DNA transposition"/>
    <property type="evidence" value="ECO:0007669"/>
    <property type="project" value="InterPro"/>
</dbReference>
<dbReference type="Proteomes" id="UP000622638">
    <property type="component" value="Unassembled WGS sequence"/>
</dbReference>
<name>A0A6I3SWQ5_9BURK</name>
<dbReference type="EMBL" id="BMKG01000003">
    <property type="protein sequence ID" value="GGB90406.1"/>
    <property type="molecule type" value="Genomic_DNA"/>
</dbReference>
<dbReference type="InterPro" id="IPR053721">
    <property type="entry name" value="Fimbrial_Adhesin_Reg"/>
</dbReference>
<evidence type="ECO:0000313" key="7">
    <source>
        <dbReference type="Proteomes" id="UP000622638"/>
    </source>
</evidence>
<dbReference type="InterPro" id="IPR002686">
    <property type="entry name" value="Transposase_17"/>
</dbReference>
<dbReference type="Pfam" id="PF01797">
    <property type="entry name" value="Y1_Tnp"/>
    <property type="match status" value="1"/>
</dbReference>
<evidence type="ECO:0000256" key="1">
    <source>
        <dbReference type="ARBA" id="ARBA00023015"/>
    </source>
</evidence>
<comment type="caution">
    <text evidence="5">The sequence shown here is derived from an EMBL/GenBank/DDBJ whole genome shotgun (WGS) entry which is preliminary data.</text>
</comment>
<dbReference type="AlphaFoldDB" id="A0A6I3SWQ5"/>
<feature type="domain" description="Transposase IS200-like" evidence="3">
    <location>
        <begin position="9"/>
        <end position="123"/>
    </location>
</feature>
<dbReference type="Gene3D" id="1.10.10.2690">
    <property type="match status" value="1"/>
</dbReference>
<keyword evidence="7" id="KW-1185">Reference proteome</keyword>
<dbReference type="InterPro" id="IPR036515">
    <property type="entry name" value="Transposase_17_sf"/>
</dbReference>
<reference evidence="5 6" key="3">
    <citation type="submission" date="2019-11" db="EMBL/GenBank/DDBJ databases">
        <title>Type strains purchased from KCTC, JCM and DSMZ.</title>
        <authorList>
            <person name="Lu H."/>
        </authorList>
    </citation>
    <scope>NUCLEOTIDE SEQUENCE [LARGE SCALE GENOMIC DNA]</scope>
    <source>
        <strain evidence="5 6">KCTC 52429</strain>
    </source>
</reference>
<reference evidence="4" key="4">
    <citation type="submission" date="2024-05" db="EMBL/GenBank/DDBJ databases">
        <authorList>
            <person name="Sun Q."/>
            <person name="Zhou Y."/>
        </authorList>
    </citation>
    <scope>NUCLEOTIDE SEQUENCE</scope>
    <source>
        <strain evidence="4">CGMCC 1.15931</strain>
    </source>
</reference>
<protein>
    <submittedName>
        <fullName evidence="5">Addiction module toxin RelE</fullName>
    </submittedName>
    <submittedName>
        <fullName evidence="4">Transposase</fullName>
    </submittedName>
</protein>
<proteinExistence type="predicted"/>
<dbReference type="SMART" id="SM01321">
    <property type="entry name" value="Y1_Tnp"/>
    <property type="match status" value="1"/>
</dbReference>
<dbReference type="GO" id="GO:0004803">
    <property type="term" value="F:transposase activity"/>
    <property type="evidence" value="ECO:0007669"/>
    <property type="project" value="InterPro"/>
</dbReference>
<dbReference type="Proteomes" id="UP000430634">
    <property type="component" value="Unassembled WGS sequence"/>
</dbReference>
<accession>A0A6I3SWQ5</accession>
<dbReference type="Pfam" id="PF13542">
    <property type="entry name" value="HTH_Tnp_ISL3"/>
    <property type="match status" value="1"/>
</dbReference>
<dbReference type="SUPFAM" id="SSF143422">
    <property type="entry name" value="Transposase IS200-like"/>
    <property type="match status" value="1"/>
</dbReference>
<gene>
    <name evidence="4" type="ORF">GCM10011572_10560</name>
    <name evidence="5" type="ORF">GM672_13380</name>
</gene>
<organism evidence="5 6">
    <name type="scientific">Pseudoduganella buxea</name>
    <dbReference type="NCBI Taxonomy" id="1949069"/>
    <lineage>
        <taxon>Bacteria</taxon>
        <taxon>Pseudomonadati</taxon>
        <taxon>Pseudomonadota</taxon>
        <taxon>Betaproteobacteria</taxon>
        <taxon>Burkholderiales</taxon>
        <taxon>Oxalobacteraceae</taxon>
        <taxon>Telluria group</taxon>
        <taxon>Pseudoduganella</taxon>
    </lineage>
</organism>
<evidence type="ECO:0000313" key="5">
    <source>
        <dbReference type="EMBL" id="MTV53721.1"/>
    </source>
</evidence>
<dbReference type="PANTHER" id="PTHR34322:SF2">
    <property type="entry name" value="TRANSPOSASE IS200-LIKE DOMAIN-CONTAINING PROTEIN"/>
    <property type="match status" value="1"/>
</dbReference>
<dbReference type="Gene3D" id="3.30.70.1290">
    <property type="entry name" value="Transposase IS200-like"/>
    <property type="match status" value="1"/>
</dbReference>
<dbReference type="InterPro" id="IPR032877">
    <property type="entry name" value="Transposase_HTH"/>
</dbReference>
<evidence type="ECO:0000256" key="2">
    <source>
        <dbReference type="ARBA" id="ARBA00023163"/>
    </source>
</evidence>
<evidence type="ECO:0000259" key="3">
    <source>
        <dbReference type="SMART" id="SM01321"/>
    </source>
</evidence>
<dbReference type="GO" id="GO:0003677">
    <property type="term" value="F:DNA binding"/>
    <property type="evidence" value="ECO:0007669"/>
    <property type="project" value="InterPro"/>
</dbReference>
<dbReference type="PANTHER" id="PTHR34322">
    <property type="entry name" value="TRANSPOSASE, Y1_TNP DOMAIN-CONTAINING"/>
    <property type="match status" value="1"/>
</dbReference>
<keyword evidence="1" id="KW-0805">Transcription regulation</keyword>